<gene>
    <name evidence="2" type="ORF">DFJ66_1152</name>
</gene>
<dbReference type="Pfam" id="PF03995">
    <property type="entry name" value="Inhibitor_I36"/>
    <property type="match status" value="1"/>
</dbReference>
<accession>A0A495X5Q6</accession>
<feature type="signal peptide" evidence="1">
    <location>
        <begin position="1"/>
        <end position="20"/>
    </location>
</feature>
<feature type="chain" id="PRO_5039700531" evidence="1">
    <location>
        <begin position="21"/>
        <end position="132"/>
    </location>
</feature>
<evidence type="ECO:0000313" key="3">
    <source>
        <dbReference type="Proteomes" id="UP000272729"/>
    </source>
</evidence>
<dbReference type="AlphaFoldDB" id="A0A495X5Q6"/>
<comment type="caution">
    <text evidence="2">The sequence shown here is derived from an EMBL/GenBank/DDBJ whole genome shotgun (WGS) entry which is preliminary data.</text>
</comment>
<dbReference type="OrthoDB" id="4554488at2"/>
<keyword evidence="1" id="KW-0732">Signal</keyword>
<proteinExistence type="predicted"/>
<reference evidence="2 3" key="1">
    <citation type="submission" date="2018-10" db="EMBL/GenBank/DDBJ databases">
        <title>Sequencing the genomes of 1000 actinobacteria strains.</title>
        <authorList>
            <person name="Klenk H.-P."/>
        </authorList>
    </citation>
    <scope>NUCLEOTIDE SEQUENCE [LARGE SCALE GENOMIC DNA]</scope>
    <source>
        <strain evidence="2 3">DSM 43911</strain>
    </source>
</reference>
<evidence type="ECO:0000256" key="1">
    <source>
        <dbReference type="SAM" id="SignalP"/>
    </source>
</evidence>
<dbReference type="RefSeq" id="WP_121218642.1">
    <property type="nucleotide sequence ID" value="NZ_JBIUBA010000013.1"/>
</dbReference>
<evidence type="ECO:0000313" key="2">
    <source>
        <dbReference type="EMBL" id="RKT67973.1"/>
    </source>
</evidence>
<sequence length="132" mass="14131">MIRKLLTVLSGVAAVGAVVAAPASAQGVQRYESGVSVKAWSDCPDGRSCIFAELGGGRPFAHFATGDGDLADSSGPRGMNNRTQSVWNRTGRDWCYYDAGGFNDLIFIVEPGFQGDLLPEHRKRVTSLRPCP</sequence>
<keyword evidence="3" id="KW-1185">Reference proteome</keyword>
<organism evidence="2 3">
    <name type="scientific">Saccharothrix variisporea</name>
    <dbReference type="NCBI Taxonomy" id="543527"/>
    <lineage>
        <taxon>Bacteria</taxon>
        <taxon>Bacillati</taxon>
        <taxon>Actinomycetota</taxon>
        <taxon>Actinomycetes</taxon>
        <taxon>Pseudonocardiales</taxon>
        <taxon>Pseudonocardiaceae</taxon>
        <taxon>Saccharothrix</taxon>
    </lineage>
</organism>
<dbReference type="EMBL" id="RBXR01000001">
    <property type="protein sequence ID" value="RKT67973.1"/>
    <property type="molecule type" value="Genomic_DNA"/>
</dbReference>
<name>A0A495X5Q6_9PSEU</name>
<dbReference type="Proteomes" id="UP000272729">
    <property type="component" value="Unassembled WGS sequence"/>
</dbReference>
<protein>
    <submittedName>
        <fullName evidence="2">Peptidase inhibitor family I36</fullName>
    </submittedName>
</protein>